<feature type="region of interest" description="Disordered" evidence="1">
    <location>
        <begin position="1"/>
        <end position="53"/>
    </location>
</feature>
<evidence type="ECO:0000313" key="2">
    <source>
        <dbReference type="EMBL" id="DAZ99833.1"/>
    </source>
</evidence>
<gene>
    <name evidence="2" type="ORF">N0F65_008576</name>
</gene>
<comment type="caution">
    <text evidence="2">The sequence shown here is derived from an EMBL/GenBank/DDBJ whole genome shotgun (WGS) entry which is preliminary data.</text>
</comment>
<evidence type="ECO:0000313" key="3">
    <source>
        <dbReference type="Proteomes" id="UP001146120"/>
    </source>
</evidence>
<evidence type="ECO:0000256" key="1">
    <source>
        <dbReference type="SAM" id="MobiDB-lite"/>
    </source>
</evidence>
<keyword evidence="3" id="KW-1185">Reference proteome</keyword>
<organism evidence="2 3">
    <name type="scientific">Lagenidium giganteum</name>
    <dbReference type="NCBI Taxonomy" id="4803"/>
    <lineage>
        <taxon>Eukaryota</taxon>
        <taxon>Sar</taxon>
        <taxon>Stramenopiles</taxon>
        <taxon>Oomycota</taxon>
        <taxon>Peronosporomycetes</taxon>
        <taxon>Pythiales</taxon>
        <taxon>Pythiaceae</taxon>
    </lineage>
</organism>
<feature type="compositionally biased region" description="Polar residues" evidence="1">
    <location>
        <begin position="8"/>
        <end position="22"/>
    </location>
</feature>
<proteinExistence type="predicted"/>
<dbReference type="AlphaFoldDB" id="A0AAV2Z349"/>
<reference evidence="2" key="1">
    <citation type="submission" date="2022-11" db="EMBL/GenBank/DDBJ databases">
        <authorList>
            <person name="Morgan W.R."/>
            <person name="Tartar A."/>
        </authorList>
    </citation>
    <scope>NUCLEOTIDE SEQUENCE</scope>
    <source>
        <strain evidence="2">ARSEF 373</strain>
    </source>
</reference>
<sequence>TKLLHSTEAANSSYNKIANRSTAPDFSFEPDEPPVPPSPPPSPKPSPPKSFDNALFDQLDEQERDFMRYCFNKCKITSRGFDSAYNEQLDSLVNRLKMLEGAQKIGDDNPTLPTEMKKILDKLYEKGVFSTSYYNQFKRAMRLS</sequence>
<name>A0AAV2Z349_9STRA</name>
<accession>A0AAV2Z349</accession>
<feature type="compositionally biased region" description="Pro residues" evidence="1">
    <location>
        <begin position="33"/>
        <end position="48"/>
    </location>
</feature>
<reference evidence="2" key="2">
    <citation type="journal article" date="2023" name="Microbiol Resour">
        <title>Decontamination and Annotation of the Draft Genome Sequence of the Oomycete Lagenidium giganteum ARSEF 373.</title>
        <authorList>
            <person name="Morgan W.R."/>
            <person name="Tartar A."/>
        </authorList>
    </citation>
    <scope>NUCLEOTIDE SEQUENCE</scope>
    <source>
        <strain evidence="2">ARSEF 373</strain>
    </source>
</reference>
<dbReference type="EMBL" id="DAKRPA010000075">
    <property type="protein sequence ID" value="DAZ99833.1"/>
    <property type="molecule type" value="Genomic_DNA"/>
</dbReference>
<protein>
    <submittedName>
        <fullName evidence="2">Uncharacterized protein</fullName>
    </submittedName>
</protein>
<feature type="non-terminal residue" evidence="2">
    <location>
        <position position="1"/>
    </location>
</feature>
<dbReference type="Proteomes" id="UP001146120">
    <property type="component" value="Unassembled WGS sequence"/>
</dbReference>